<keyword evidence="4" id="KW-0805">Transcription regulation</keyword>
<comment type="subcellular location">
    <subcellularLocation>
        <location evidence="1">Nucleus</location>
    </subcellularLocation>
</comment>
<evidence type="ECO:0000313" key="10">
    <source>
        <dbReference type="EMBL" id="GLC49269.1"/>
    </source>
</evidence>
<keyword evidence="11" id="KW-1185">Reference proteome</keyword>
<feature type="compositionally biased region" description="Gly residues" evidence="7">
    <location>
        <begin position="1984"/>
        <end position="1994"/>
    </location>
</feature>
<evidence type="ECO:0000259" key="9">
    <source>
        <dbReference type="Pfam" id="PF25577"/>
    </source>
</evidence>
<evidence type="ECO:0000256" key="2">
    <source>
        <dbReference type="ARBA" id="ARBA00010937"/>
    </source>
</evidence>
<feature type="compositionally biased region" description="Pro residues" evidence="7">
    <location>
        <begin position="1820"/>
        <end position="1832"/>
    </location>
</feature>
<reference evidence="10 11" key="1">
    <citation type="journal article" date="2023" name="Commun. Biol.">
        <title>Reorganization of the ancestral sex-determining regions during the evolution of trioecy in Pleodorina starrii.</title>
        <authorList>
            <person name="Takahashi K."/>
            <person name="Suzuki S."/>
            <person name="Kawai-Toyooka H."/>
            <person name="Yamamoto K."/>
            <person name="Hamaji T."/>
            <person name="Ootsuki R."/>
            <person name="Yamaguchi H."/>
            <person name="Kawachi M."/>
            <person name="Higashiyama T."/>
            <person name="Nozaki H."/>
        </authorList>
    </citation>
    <scope>NUCLEOTIDE SEQUENCE [LARGE SCALE GENOMIC DNA]</scope>
    <source>
        <strain evidence="10 11">NIES-4479</strain>
    </source>
</reference>
<sequence length="2340" mass="232571">MESVAEFPQVLHQRLKLRVDTAQGVLHGLTEIYIRPGHHRSVALHARNLQIDEVRVGASVVTAQWLQRHKQQSAEEGTEHSTKDFADYVADDYRAALKADRTQGDLAIPLGPQPGAASSPGGPKLATSPRPPGGGGAAAASPTSPASPTSSAAGSGGLAAADFAQCSEPFRQRLLHDPALAGALKLTIRYRKLTGDAGVRYLALQPGAAATLMSTDLGFNRARFLVPCVDLPGSLHSWEVAVEAGLGDVAVVSGALVSQRLLVGCPPEEEGEGEEAGEEGGGADGRQQASEELGKGKEEKEAVGEGKEAVAEGKEAVSGGDAMEVDAPAGAGGGAGGGASGQAATEGAAAAAATAPPPPVGQEAPAAAVPMQIDGGAGGPDAAAVVAEGEAQKAGVTEAAKPKADGMATAAAAANPPPAAPRTPRRPAAGASGRPPRPYAKVWYYELPLAVAPCQLHVTVGPLVVVPQYQGSTNQLVESFLKQQQQPGPGAGGGGGGGPQDSTTITHFGPPGCMELLRSTTRFFYLPFKEYQIASTVNFPLSQLQVVFIPSELAVTPVQVAAGCIVVSSELLHSDTAVEAALEGKMALAEALARQWFGVILQPRSSSDVWLVEGLAGLLADHFFKAWLGQNEVAYRRFKEREAVLAGDDGQPPPLCPQNQYDDADEAADAAAAGGGGGGAPPGGPQAHRRRRKDPLSQMYGSESLDPSPLRRWKAVAVLRMLERRTGEDSFRSIMQALCRNAANAVRNWSPARGASHRQLSTRRFVAECGSAAGMAKDVAAFAERWVYGRGCPRLTAGCSYVRRSNTLLVAIRQEGGPEVAAAGRSASAQRSKSETAGRGVKVAVYDHDGAVQEVVVERMEAHVDAVVHEIEIASKPGQRGRRKRGGGAAAAAAAAAAAGDDDDEGGGTQPTAAAVVSDENRIPVQYFRVDPGQEWLCEVVVLQSEAMWAAQLRNSKDVVAQSMAVQGLMRVGLQLESSGAADSSSVIGVLLDCVRSGGVYCRVRVEATRALAAFSASMSTQPAAPSLLSYFYDQCRDPVSGVLRPNYWADLGTHLVLQSIPACLATIRDVSFNSTPEALQLVTDILTNNDNSENLYDDSSYLAAVIEAAGLLRPTHASQLARLLGLLDDCLLRDCLHPSHNFAVGAACLAAMTSLALSVNPRQGRGAGAEAKALELYASVRRQLLRFARPPPCTDTDSTTTAATTATALPGAADVQALSAPAAAPLDAASAPQAHPHALALAVPTTRTSHQQQQQHQHRRPQQRQQGGPLAAEPQHQPLQPQPPHHLLRRAAYVCLLRLEAGEAKVMSSRRGAAGGGPEGKPASRVVGLALRLVEAEPLPALRMAVMMEALALLGTMQARVLEEAREEGALAEPGALVVPVSCAAACSLYRLALREGEEPRLRHAAFMALQLLTSQPPSLFRASPEDALAAEEAAPEPSNVTGHRPPRSHVTGHPPPHAAATTAAAPARSVGTAGLHDGTVGTAAAALAAQPALKRIKISALRPGAAAGPAAGSGGAASGGGGGGGGGVAAAATVSAGGAVSGADGGGSVGAAGGATSPRLVSEAATAGKSPARSPLAVPPARPPSGGGAMEAVTAVQPPPGNRPDSAAPSPPTAAAAAEAKQASHAPLESELAGTALTTTAAAPAAATGASTPTSTSPGAPGPTAPTAATVAAEAAPPARRARVFGTSPLRPVAPSPPPPPAAASHQQQAPGSGSASPRAGGTSTGGGARRSPPRDPRLDHPPPPSRPGGGVAAVAAAAAAGRGRSTSPTERKPTAPGAPGAPKAKPRPTALATGRPEPSAAASGPSPGASPNTRRPPSGPSPPRPPRPGQGPGAGPGGAGAGRDRAGIAGAGARTSGGGAASPGRSGASPPSPTLQASAAAARRPPQPQPSRTASQGPSPSRSEADVGPARKPAAAASRPAPTAPAAPAGAAGPTPSAKSVPTTSPTREGAAPAAAAAAAAAAAPTRKWPTGRAPRPTASSGGGAVTGGEGTKARAGSSGGVAAPPSKAAAAAPAAAAPPPPSATAAQGPPAGAAGAGTSAKAAGGAASRPPQPAPKRPTASGAAGSGAPASGAPSGTTKVPPAQTKQRPPAAAPPPAPAPAAAPAPAPAPSRAPSPAPPPTAAAAAASAPAAVAPATAAAAGAPPAPAAPVRAFKIKIKNVPSAAEAVSTPASGGGGGVQPHPSLAAALSRRQSVAGSTGGPPSMPPQEPSGGLLPSRASASKPHPPNLAMTPVSAPPPPAATAPAAAPPLAAAGPSQPPAIALAGPGKIRIKIKGLKADPDAAAAAPVPAASTASAAPPRRQASVVGPLMSDLDADGRKGGEEPTGKPPPPRRRA</sequence>
<organism evidence="10 11">
    <name type="scientific">Pleodorina starrii</name>
    <dbReference type="NCBI Taxonomy" id="330485"/>
    <lineage>
        <taxon>Eukaryota</taxon>
        <taxon>Viridiplantae</taxon>
        <taxon>Chlorophyta</taxon>
        <taxon>core chlorophytes</taxon>
        <taxon>Chlorophyceae</taxon>
        <taxon>CS clade</taxon>
        <taxon>Chlamydomonadales</taxon>
        <taxon>Volvocaceae</taxon>
        <taxon>Pleodorina</taxon>
    </lineage>
</organism>
<dbReference type="InterPro" id="IPR057345">
    <property type="entry name" value="Ig-like_TAF2"/>
</dbReference>
<feature type="compositionally biased region" description="Low complexity" evidence="7">
    <location>
        <begin position="1865"/>
        <end position="1899"/>
    </location>
</feature>
<feature type="compositionally biased region" description="Low complexity" evidence="7">
    <location>
        <begin position="1427"/>
        <end position="1439"/>
    </location>
</feature>
<keyword evidence="6" id="KW-0539">Nucleus</keyword>
<accession>A0A9W6BBT2</accession>
<feature type="region of interest" description="Disordered" evidence="7">
    <location>
        <begin position="105"/>
        <end position="154"/>
    </location>
</feature>
<feature type="compositionally biased region" description="Low complexity" evidence="7">
    <location>
        <begin position="2126"/>
        <end position="2152"/>
    </location>
</feature>
<feature type="compositionally biased region" description="Low complexity" evidence="7">
    <location>
        <begin position="2027"/>
        <end position="2053"/>
    </location>
</feature>
<dbReference type="Pfam" id="PF25316">
    <property type="entry name" value="TAF2_3rd"/>
    <property type="match status" value="1"/>
</dbReference>
<feature type="compositionally biased region" description="Low complexity" evidence="7">
    <location>
        <begin position="1755"/>
        <end position="1793"/>
    </location>
</feature>
<name>A0A9W6BBT2_9CHLO</name>
<evidence type="ECO:0000259" key="8">
    <source>
        <dbReference type="Pfam" id="PF25316"/>
    </source>
</evidence>
<dbReference type="Gene3D" id="2.60.40.1730">
    <property type="entry name" value="tricorn interacting facor f3 domain"/>
    <property type="match status" value="1"/>
</dbReference>
<feature type="region of interest" description="Disordered" evidence="7">
    <location>
        <begin position="396"/>
        <end position="435"/>
    </location>
</feature>
<dbReference type="GO" id="GO:0000976">
    <property type="term" value="F:transcription cis-regulatory region binding"/>
    <property type="evidence" value="ECO:0007669"/>
    <property type="project" value="TreeGrafter"/>
</dbReference>
<dbReference type="InterPro" id="IPR042097">
    <property type="entry name" value="Aminopeptidase_N-like_N_sf"/>
</dbReference>
<dbReference type="PANTHER" id="PTHR15137:SF9">
    <property type="entry name" value="TRANSCRIPTION INITIATION FACTOR TFIID SUBUNIT 2"/>
    <property type="match status" value="1"/>
</dbReference>
<dbReference type="InterPro" id="IPR037813">
    <property type="entry name" value="TAF2"/>
</dbReference>
<dbReference type="GO" id="GO:0016251">
    <property type="term" value="F:RNA polymerase II general transcription initiation factor activity"/>
    <property type="evidence" value="ECO:0007669"/>
    <property type="project" value="TreeGrafter"/>
</dbReference>
<feature type="region of interest" description="Disordered" evidence="7">
    <location>
        <begin position="646"/>
        <end position="707"/>
    </location>
</feature>
<evidence type="ECO:0000313" key="11">
    <source>
        <dbReference type="Proteomes" id="UP001165080"/>
    </source>
</evidence>
<feature type="compositionally biased region" description="Pro residues" evidence="7">
    <location>
        <begin position="1694"/>
        <end position="1704"/>
    </location>
</feature>
<keyword evidence="5" id="KW-0804">Transcription</keyword>
<feature type="region of interest" description="Disordered" evidence="7">
    <location>
        <begin position="1562"/>
        <end position="2152"/>
    </location>
</feature>
<feature type="domain" description="Transcription initiation factor TFIID subunit 2 TPR repeats" evidence="9">
    <location>
        <begin position="948"/>
        <end position="1111"/>
    </location>
</feature>
<evidence type="ECO:0000256" key="1">
    <source>
        <dbReference type="ARBA" id="ARBA00004123"/>
    </source>
</evidence>
<gene>
    <name evidence="10" type="primary">PLEST004279</name>
    <name evidence="10" type="ORF">PLESTB_000200800</name>
</gene>
<dbReference type="Gene3D" id="1.10.390.10">
    <property type="entry name" value="Neutral Protease Domain 2"/>
    <property type="match status" value="1"/>
</dbReference>
<feature type="compositionally biased region" description="Low complexity" evidence="7">
    <location>
        <begin position="405"/>
        <end position="414"/>
    </location>
</feature>
<feature type="compositionally biased region" description="Low complexity" evidence="7">
    <location>
        <begin position="2247"/>
        <end position="2260"/>
    </location>
</feature>
<comment type="similarity">
    <text evidence="2">Belongs to the TAF2 family.</text>
</comment>
<feature type="region of interest" description="Disordered" evidence="7">
    <location>
        <begin position="266"/>
        <end position="342"/>
    </location>
</feature>
<feature type="compositionally biased region" description="Low complexity" evidence="7">
    <location>
        <begin position="2062"/>
        <end position="2082"/>
    </location>
</feature>
<evidence type="ECO:0000256" key="4">
    <source>
        <dbReference type="ARBA" id="ARBA00023015"/>
    </source>
</evidence>
<dbReference type="Proteomes" id="UP001165080">
    <property type="component" value="Unassembled WGS sequence"/>
</dbReference>
<feature type="compositionally biased region" description="Low complexity" evidence="7">
    <location>
        <begin position="1667"/>
        <end position="1681"/>
    </location>
</feature>
<feature type="region of interest" description="Disordered" evidence="7">
    <location>
        <begin position="2284"/>
        <end position="2340"/>
    </location>
</feature>
<dbReference type="GO" id="GO:0005669">
    <property type="term" value="C:transcription factor TFIID complex"/>
    <property type="evidence" value="ECO:0007669"/>
    <property type="project" value="InterPro"/>
</dbReference>
<feature type="domain" description="Transcription initiation factor TFIID subunit 2 Ig-like" evidence="8">
    <location>
        <begin position="791"/>
        <end position="944"/>
    </location>
</feature>
<evidence type="ECO:0000256" key="3">
    <source>
        <dbReference type="ARBA" id="ARBA00017363"/>
    </source>
</evidence>
<feature type="compositionally biased region" description="Gly residues" evidence="7">
    <location>
        <begin position="330"/>
        <end position="340"/>
    </location>
</feature>
<feature type="region of interest" description="Disordered" evidence="7">
    <location>
        <begin position="1244"/>
        <end position="1284"/>
    </location>
</feature>
<proteinExistence type="inferred from homology"/>
<evidence type="ECO:0000256" key="6">
    <source>
        <dbReference type="ARBA" id="ARBA00023242"/>
    </source>
</evidence>
<feature type="compositionally biased region" description="Low complexity" evidence="7">
    <location>
        <begin position="1913"/>
        <end position="1942"/>
    </location>
</feature>
<feature type="compositionally biased region" description="Basic and acidic residues" evidence="7">
    <location>
        <begin position="2320"/>
        <end position="2330"/>
    </location>
</feature>
<feature type="compositionally biased region" description="Low complexity" evidence="7">
    <location>
        <begin position="1801"/>
        <end position="1814"/>
    </location>
</feature>
<feature type="compositionally biased region" description="Low complexity" evidence="7">
    <location>
        <begin position="1954"/>
        <end position="1968"/>
    </location>
</feature>
<comment type="caution">
    <text evidence="10">The sequence shown here is derived from an EMBL/GenBank/DDBJ whole genome shotgun (WGS) entry which is preliminary data.</text>
</comment>
<protein>
    <recommendedName>
        <fullName evidence="3">Transcription initiation factor TFIID subunit 2</fullName>
    </recommendedName>
</protein>
<dbReference type="InterPro" id="IPR027268">
    <property type="entry name" value="Peptidase_M4/M1_CTD_sf"/>
</dbReference>
<dbReference type="SUPFAM" id="SSF55486">
    <property type="entry name" value="Metalloproteases ('zincins'), catalytic domain"/>
    <property type="match status" value="1"/>
</dbReference>
<feature type="compositionally biased region" description="Pro residues" evidence="7">
    <location>
        <begin position="2095"/>
        <end position="2125"/>
    </location>
</feature>
<feature type="compositionally biased region" description="Basic and acidic residues" evidence="7">
    <location>
        <begin position="292"/>
        <end position="315"/>
    </location>
</feature>
<feature type="compositionally biased region" description="Low complexity" evidence="7">
    <location>
        <begin position="138"/>
        <end position="154"/>
    </location>
</feature>
<feature type="compositionally biased region" description="Gly residues" evidence="7">
    <location>
        <begin position="1833"/>
        <end position="1844"/>
    </location>
</feature>
<feature type="compositionally biased region" description="Low complexity" evidence="7">
    <location>
        <begin position="1606"/>
        <end position="1661"/>
    </location>
</feature>
<dbReference type="InterPro" id="IPR057991">
    <property type="entry name" value="TPR_TAF2_C"/>
</dbReference>
<feature type="compositionally biased region" description="Low complexity" evidence="7">
    <location>
        <begin position="1705"/>
        <end position="1724"/>
    </location>
</feature>
<feature type="region of interest" description="Disordered" evidence="7">
    <location>
        <begin position="484"/>
        <end position="506"/>
    </location>
</feature>
<evidence type="ECO:0000256" key="5">
    <source>
        <dbReference type="ARBA" id="ARBA00023163"/>
    </source>
</evidence>
<feature type="compositionally biased region" description="Acidic residues" evidence="7">
    <location>
        <begin position="267"/>
        <end position="278"/>
    </location>
</feature>
<feature type="compositionally biased region" description="Low complexity" evidence="7">
    <location>
        <begin position="2286"/>
        <end position="2304"/>
    </location>
</feature>
<dbReference type="PANTHER" id="PTHR15137">
    <property type="entry name" value="TRANSCRIPTION INITIATION FACTOR TFIID"/>
    <property type="match status" value="1"/>
</dbReference>
<feature type="region of interest" description="Disordered" evidence="7">
    <location>
        <begin position="1425"/>
        <end position="1474"/>
    </location>
</feature>
<feature type="compositionally biased region" description="Gly residues" evidence="7">
    <location>
        <begin position="489"/>
        <end position="499"/>
    </location>
</feature>
<dbReference type="SUPFAM" id="SSF63737">
    <property type="entry name" value="Leukotriene A4 hydrolase N-terminal domain"/>
    <property type="match status" value="1"/>
</dbReference>
<evidence type="ECO:0000256" key="7">
    <source>
        <dbReference type="SAM" id="MobiDB-lite"/>
    </source>
</evidence>
<dbReference type="Pfam" id="PF25577">
    <property type="entry name" value="TPR_TAF2_C"/>
    <property type="match status" value="1"/>
</dbReference>
<feature type="compositionally biased region" description="Low complexity" evidence="7">
    <location>
        <begin position="1460"/>
        <end position="1469"/>
    </location>
</feature>
<feature type="region of interest" description="Disordered" evidence="7">
    <location>
        <begin position="2168"/>
        <end position="2268"/>
    </location>
</feature>
<feature type="compositionally biased region" description="Low complexity" evidence="7">
    <location>
        <begin position="1997"/>
        <end position="2019"/>
    </location>
</feature>
<feature type="compositionally biased region" description="Low complexity" evidence="7">
    <location>
        <begin position="113"/>
        <end position="128"/>
    </location>
</feature>
<feature type="compositionally biased region" description="Gly residues" evidence="7">
    <location>
        <begin position="1513"/>
        <end position="1529"/>
    </location>
</feature>
<feature type="region of interest" description="Disordered" evidence="7">
    <location>
        <begin position="1507"/>
        <end position="1529"/>
    </location>
</feature>
<dbReference type="GO" id="GO:0006367">
    <property type="term" value="P:transcription initiation at RNA polymerase II promoter"/>
    <property type="evidence" value="ECO:0007669"/>
    <property type="project" value="TreeGrafter"/>
</dbReference>
<dbReference type="GO" id="GO:0003682">
    <property type="term" value="F:chromatin binding"/>
    <property type="evidence" value="ECO:0007669"/>
    <property type="project" value="TreeGrafter"/>
</dbReference>
<dbReference type="EMBL" id="BRXU01000002">
    <property type="protein sequence ID" value="GLC49269.1"/>
    <property type="molecule type" value="Genomic_DNA"/>
</dbReference>